<keyword evidence="1" id="KW-0812">Transmembrane</keyword>
<keyword evidence="1" id="KW-1133">Transmembrane helix</keyword>
<reference evidence="2" key="1">
    <citation type="journal article" date="2021" name="Proc. Natl. Acad. Sci. U.S.A.">
        <title>A Catalog of Tens of Thousands of Viruses from Human Metagenomes Reveals Hidden Associations with Chronic Diseases.</title>
        <authorList>
            <person name="Tisza M.J."/>
            <person name="Buck C.B."/>
        </authorList>
    </citation>
    <scope>NUCLEOTIDE SEQUENCE</scope>
    <source>
        <strain evidence="2">CtJ2i1</strain>
    </source>
</reference>
<proteinExistence type="predicted"/>
<evidence type="ECO:0000313" key="2">
    <source>
        <dbReference type="EMBL" id="DAG00774.1"/>
    </source>
</evidence>
<feature type="transmembrane region" description="Helical" evidence="1">
    <location>
        <begin position="42"/>
        <end position="61"/>
    </location>
</feature>
<feature type="transmembrane region" description="Helical" evidence="1">
    <location>
        <begin position="6"/>
        <end position="30"/>
    </location>
</feature>
<keyword evidence="1" id="KW-0472">Membrane</keyword>
<organism evidence="2">
    <name type="scientific">Myoviridae sp. ctJ2i1</name>
    <dbReference type="NCBI Taxonomy" id="2825079"/>
    <lineage>
        <taxon>Viruses</taxon>
        <taxon>Duplodnaviria</taxon>
        <taxon>Heunggongvirae</taxon>
        <taxon>Uroviricota</taxon>
        <taxon>Caudoviricetes</taxon>
    </lineage>
</organism>
<protein>
    <submittedName>
        <fullName evidence="2">Uncharacterized protein</fullName>
    </submittedName>
</protein>
<name>A0A8S5V223_9CAUD</name>
<evidence type="ECO:0000256" key="1">
    <source>
        <dbReference type="SAM" id="Phobius"/>
    </source>
</evidence>
<accession>A0A8S5V223</accession>
<dbReference type="EMBL" id="BK016182">
    <property type="protein sequence ID" value="DAG00774.1"/>
    <property type="molecule type" value="Genomic_DNA"/>
</dbReference>
<sequence>MYENWDISIIIFLMGLLYSPIAFVHMVIVYRVSKSIKECMPFIIQLIAIYVYSMIIVYMHTTFKG</sequence>